<dbReference type="AlphaFoldDB" id="K0IM16"/>
<evidence type="ECO:0000259" key="1">
    <source>
        <dbReference type="Pfam" id="PF12323"/>
    </source>
</evidence>
<accession>K0IM16</accession>
<dbReference type="Pfam" id="PF12323">
    <property type="entry name" value="HTH_OrfB_IS605"/>
    <property type="match status" value="1"/>
</dbReference>
<feature type="domain" description="Transposase putative helix-turn-helix" evidence="1">
    <location>
        <begin position="2"/>
        <end position="33"/>
    </location>
</feature>
<dbReference type="InterPro" id="IPR021027">
    <property type="entry name" value="Transposase_put_HTH"/>
</dbReference>
<dbReference type="EMBL" id="CP002408">
    <property type="protein sequence ID" value="AFU57504.1"/>
    <property type="molecule type" value="Genomic_DNA"/>
</dbReference>
<evidence type="ECO:0000313" key="2">
    <source>
        <dbReference type="EMBL" id="AFU57504.1"/>
    </source>
</evidence>
<gene>
    <name evidence="2" type="ordered locus">Ngar_c05610</name>
</gene>
<dbReference type="BioCyc" id="CNIT1237085:G1324-559-MONOMER"/>
<protein>
    <submittedName>
        <fullName evidence="2">Putative transposase, IS605 OrfB family</fullName>
    </submittedName>
</protein>
<dbReference type="RefSeq" id="WP_015018050.1">
    <property type="nucleotide sequence ID" value="NC_018719.1"/>
</dbReference>
<keyword evidence="3" id="KW-1185">Reference proteome</keyword>
<dbReference type="Proteomes" id="UP000008037">
    <property type="component" value="Chromosome"/>
</dbReference>
<proteinExistence type="predicted"/>
<organism evidence="2 3">
    <name type="scientific">Nitrososphaera gargensis (strain Ga9.2)</name>
    <dbReference type="NCBI Taxonomy" id="1237085"/>
    <lineage>
        <taxon>Archaea</taxon>
        <taxon>Nitrososphaerota</taxon>
        <taxon>Nitrososphaeria</taxon>
        <taxon>Nitrososphaerales</taxon>
        <taxon>Nitrososphaeraceae</taxon>
        <taxon>Nitrososphaera</taxon>
    </lineage>
</organism>
<dbReference type="InParanoid" id="K0IM16"/>
<sequence>MLNFKFRLYPTREQEARLEAVLEVNCIVYNYFILNHFRSRNDMSHA</sequence>
<dbReference type="KEGG" id="nga:Ngar_c05610"/>
<evidence type="ECO:0000313" key="3">
    <source>
        <dbReference type="Proteomes" id="UP000008037"/>
    </source>
</evidence>
<reference evidence="2 3" key="1">
    <citation type="journal article" date="2012" name="Environ. Microbiol.">
        <title>The genome of the ammonia-oxidizing Candidatus Nitrososphaera gargensis: insights into metabolic versatility and environmental adaptations.</title>
        <authorList>
            <person name="Spang A."/>
            <person name="Poehlein A."/>
            <person name="Offre P."/>
            <person name="Zumbragel S."/>
            <person name="Haider S."/>
            <person name="Rychlik N."/>
            <person name="Nowka B."/>
            <person name="Schmeisser C."/>
            <person name="Lebedeva E.V."/>
            <person name="Rattei T."/>
            <person name="Bohm C."/>
            <person name="Schmid M."/>
            <person name="Galushko A."/>
            <person name="Hatzenpichler R."/>
            <person name="Weinmaier T."/>
            <person name="Daniel R."/>
            <person name="Schleper C."/>
            <person name="Spieck E."/>
            <person name="Streit W."/>
            <person name="Wagner M."/>
        </authorList>
    </citation>
    <scope>NUCLEOTIDE SEQUENCE [LARGE SCALE GENOMIC DNA]</scope>
    <source>
        <strain evidence="3">Ga9.2</strain>
    </source>
</reference>
<dbReference type="HOGENOM" id="CLU_3178701_0_0_2"/>
<dbReference type="GeneID" id="13796735"/>
<name>K0IM16_NITGG</name>